<dbReference type="CDD" id="cd20551">
    <property type="entry name" value="CYCLIN_TFIIB_rpt1"/>
    <property type="match status" value="1"/>
</dbReference>
<evidence type="ECO:0000256" key="3">
    <source>
        <dbReference type="ARBA" id="ARBA00013932"/>
    </source>
</evidence>
<dbReference type="EMBL" id="CAKKLH010000299">
    <property type="protein sequence ID" value="CAH0110050.1"/>
    <property type="molecule type" value="Genomic_DNA"/>
</dbReference>
<keyword evidence="16" id="KW-1185">Reference proteome</keyword>
<dbReference type="GO" id="GO:0005634">
    <property type="term" value="C:nucleus"/>
    <property type="evidence" value="ECO:0007669"/>
    <property type="project" value="UniProtKB-SubCell"/>
</dbReference>
<keyword evidence="8" id="KW-0805">Transcription regulation</keyword>
<dbReference type="PROSITE" id="PS00782">
    <property type="entry name" value="TFIIB"/>
    <property type="match status" value="1"/>
</dbReference>
<dbReference type="Pfam" id="PF00382">
    <property type="entry name" value="TFIIB"/>
    <property type="match status" value="2"/>
</dbReference>
<feature type="domain" description="TFIIB-type" evidence="14">
    <location>
        <begin position="44"/>
        <end position="75"/>
    </location>
</feature>
<evidence type="ECO:0000256" key="7">
    <source>
        <dbReference type="ARBA" id="ARBA00022833"/>
    </source>
</evidence>
<dbReference type="OrthoDB" id="25790at2759"/>
<dbReference type="SMART" id="SM00385">
    <property type="entry name" value="CYCLIN"/>
    <property type="match status" value="2"/>
</dbReference>
<evidence type="ECO:0000256" key="1">
    <source>
        <dbReference type="ARBA" id="ARBA00004123"/>
    </source>
</evidence>
<evidence type="ECO:0000256" key="9">
    <source>
        <dbReference type="ARBA" id="ARBA00023163"/>
    </source>
</evidence>
<dbReference type="SUPFAM" id="SSF47954">
    <property type="entry name" value="Cyclin-like"/>
    <property type="match status" value="2"/>
</dbReference>
<keyword evidence="5" id="KW-0677">Repeat</keyword>
<comment type="similarity">
    <text evidence="2">Belongs to the TFIIB family.</text>
</comment>
<dbReference type="GO" id="GO:0070897">
    <property type="term" value="P:transcription preinitiation complex assembly"/>
    <property type="evidence" value="ECO:0007669"/>
    <property type="project" value="InterPro"/>
</dbReference>
<name>A0A8J2RWQ7_9CRUS</name>
<evidence type="ECO:0000313" key="16">
    <source>
        <dbReference type="Proteomes" id="UP000789390"/>
    </source>
</evidence>
<comment type="subcellular location">
    <subcellularLocation>
        <location evidence="1">Nucleus</location>
    </subcellularLocation>
</comment>
<dbReference type="InterPro" id="IPR036915">
    <property type="entry name" value="Cyclin-like_sf"/>
</dbReference>
<feature type="region of interest" description="Disordered" evidence="13">
    <location>
        <begin position="1"/>
        <end position="29"/>
    </location>
</feature>
<dbReference type="GO" id="GO:0006367">
    <property type="term" value="P:transcription initiation at RNA polymerase II promoter"/>
    <property type="evidence" value="ECO:0007669"/>
    <property type="project" value="TreeGrafter"/>
</dbReference>
<dbReference type="Gene3D" id="2.20.25.10">
    <property type="match status" value="1"/>
</dbReference>
<sequence>MATGGGMIPNHPPGAPLIDYDPPSPSGGNVASLDSVQDKRFSTAVLLCPKHPDATLFEDDHAGDQLCLKCGLVVGERTIFVGSEMIPFTGIEERAGDEEELDDEVESELHLIDLNGDLASSFDDSLGAMSSSEERLFKAADNIRTMADLMHLGRTIVDRANQLFQQVHSGQHLKGHSTDALAATCLHIACRLVEVPQSFADVCAVSSIHIKEIGNCFKLILEALKITVPPITATDLMPRFCGNLNLGYPIEKLACYIGRKAVELNIVPGRSPISVAATAIFMAAYASDKQFAKNELSNGTGVANATIRTVYKLMRPRAAELFPEDFNLDLTKLPRS</sequence>
<keyword evidence="9" id="KW-0804">Transcription</keyword>
<evidence type="ECO:0000256" key="13">
    <source>
        <dbReference type="SAM" id="MobiDB-lite"/>
    </source>
</evidence>
<dbReference type="GO" id="GO:0016251">
    <property type="term" value="F:RNA polymerase II general transcription initiation factor activity"/>
    <property type="evidence" value="ECO:0007669"/>
    <property type="project" value="TreeGrafter"/>
</dbReference>
<keyword evidence="6 12" id="KW-0863">Zinc-finger</keyword>
<organism evidence="15 16">
    <name type="scientific">Daphnia galeata</name>
    <dbReference type="NCBI Taxonomy" id="27404"/>
    <lineage>
        <taxon>Eukaryota</taxon>
        <taxon>Metazoa</taxon>
        <taxon>Ecdysozoa</taxon>
        <taxon>Arthropoda</taxon>
        <taxon>Crustacea</taxon>
        <taxon>Branchiopoda</taxon>
        <taxon>Diplostraca</taxon>
        <taxon>Cladocera</taxon>
        <taxon>Anomopoda</taxon>
        <taxon>Daphniidae</taxon>
        <taxon>Daphnia</taxon>
    </lineage>
</organism>
<dbReference type="GO" id="GO:0097550">
    <property type="term" value="C:transcription preinitiation complex"/>
    <property type="evidence" value="ECO:0007669"/>
    <property type="project" value="TreeGrafter"/>
</dbReference>
<evidence type="ECO:0000259" key="14">
    <source>
        <dbReference type="PROSITE" id="PS51134"/>
    </source>
</evidence>
<dbReference type="SUPFAM" id="SSF57783">
    <property type="entry name" value="Zinc beta-ribbon"/>
    <property type="match status" value="1"/>
</dbReference>
<gene>
    <name evidence="15" type="ORF">DGAL_LOCUS13549</name>
</gene>
<dbReference type="GO" id="GO:0008270">
    <property type="term" value="F:zinc ion binding"/>
    <property type="evidence" value="ECO:0007669"/>
    <property type="project" value="UniProtKB-KW"/>
</dbReference>
<evidence type="ECO:0000313" key="15">
    <source>
        <dbReference type="EMBL" id="CAH0110050.1"/>
    </source>
</evidence>
<dbReference type="FunFam" id="1.10.472.10:FF:000019">
    <property type="entry name" value="transcription initiation factor IIB"/>
    <property type="match status" value="1"/>
</dbReference>
<reference evidence="15" key="1">
    <citation type="submission" date="2021-11" db="EMBL/GenBank/DDBJ databases">
        <authorList>
            <person name="Schell T."/>
        </authorList>
    </citation>
    <scope>NUCLEOTIDE SEQUENCE</scope>
    <source>
        <strain evidence="15">M5</strain>
    </source>
</reference>
<dbReference type="PRINTS" id="PR00685">
    <property type="entry name" value="TIFACTORIIB"/>
</dbReference>
<keyword evidence="10" id="KW-0539">Nucleus</keyword>
<evidence type="ECO:0000256" key="10">
    <source>
        <dbReference type="ARBA" id="ARBA00023242"/>
    </source>
</evidence>
<protein>
    <recommendedName>
        <fullName evidence="3">Transcription initiation factor IIB</fullName>
    </recommendedName>
    <alternativeName>
        <fullName evidence="11">General transcription factor TFIIB</fullName>
    </alternativeName>
</protein>
<dbReference type="PROSITE" id="PS51134">
    <property type="entry name" value="ZF_TFIIB"/>
    <property type="match status" value="1"/>
</dbReference>
<dbReference type="InterPro" id="IPR013763">
    <property type="entry name" value="Cyclin-like_dom"/>
</dbReference>
<dbReference type="InterPro" id="IPR000812">
    <property type="entry name" value="TFIIB"/>
</dbReference>
<proteinExistence type="inferred from homology"/>
<evidence type="ECO:0000256" key="2">
    <source>
        <dbReference type="ARBA" id="ARBA00010857"/>
    </source>
</evidence>
<comment type="caution">
    <text evidence="15">The sequence shown here is derived from an EMBL/GenBank/DDBJ whole genome shotgun (WGS) entry which is preliminary data.</text>
</comment>
<dbReference type="AlphaFoldDB" id="A0A8J2RWQ7"/>
<dbReference type="PANTHER" id="PTHR11618:SF13">
    <property type="entry name" value="TRANSCRIPTION INITIATION FACTOR IIB"/>
    <property type="match status" value="1"/>
</dbReference>
<keyword evidence="7" id="KW-0862">Zinc</keyword>
<dbReference type="InterPro" id="IPR023486">
    <property type="entry name" value="TFIIB_CS"/>
</dbReference>
<dbReference type="GO" id="GO:0017025">
    <property type="term" value="F:TBP-class protein binding"/>
    <property type="evidence" value="ECO:0007669"/>
    <property type="project" value="InterPro"/>
</dbReference>
<evidence type="ECO:0000256" key="5">
    <source>
        <dbReference type="ARBA" id="ARBA00022737"/>
    </source>
</evidence>
<dbReference type="InterPro" id="IPR013137">
    <property type="entry name" value="Znf_TFIIB"/>
</dbReference>
<dbReference type="Gene3D" id="1.10.472.10">
    <property type="entry name" value="Cyclin-like"/>
    <property type="match status" value="2"/>
</dbReference>
<evidence type="ECO:0000256" key="12">
    <source>
        <dbReference type="PROSITE-ProRule" id="PRU00469"/>
    </source>
</evidence>
<keyword evidence="4" id="KW-0479">Metal-binding</keyword>
<evidence type="ECO:0000256" key="6">
    <source>
        <dbReference type="ARBA" id="ARBA00022771"/>
    </source>
</evidence>
<evidence type="ECO:0000256" key="11">
    <source>
        <dbReference type="ARBA" id="ARBA00031706"/>
    </source>
</evidence>
<evidence type="ECO:0000256" key="8">
    <source>
        <dbReference type="ARBA" id="ARBA00023015"/>
    </source>
</evidence>
<dbReference type="PANTHER" id="PTHR11618">
    <property type="entry name" value="TRANSCRIPTION INITIATION FACTOR IIB-RELATED"/>
    <property type="match status" value="1"/>
</dbReference>
<accession>A0A8J2RWQ7</accession>
<evidence type="ECO:0000256" key="4">
    <source>
        <dbReference type="ARBA" id="ARBA00022723"/>
    </source>
</evidence>
<dbReference type="InterPro" id="IPR013150">
    <property type="entry name" value="TFIIB_cyclin"/>
</dbReference>
<dbReference type="Proteomes" id="UP000789390">
    <property type="component" value="Unassembled WGS sequence"/>
</dbReference>